<reference evidence="1 2" key="1">
    <citation type="submission" date="2018-10" db="EMBL/GenBank/DDBJ databases">
        <title>Draft Genome Sequence of Bacteroides sp. KCTC 15687.</title>
        <authorList>
            <person name="Yu S.Y."/>
            <person name="Kim J.S."/>
            <person name="Oh B.S."/>
            <person name="Park S.H."/>
            <person name="Kang S.W."/>
            <person name="Park J.E."/>
            <person name="Choi S.H."/>
            <person name="Han K.I."/>
            <person name="Lee K.C."/>
            <person name="Eom M.K."/>
            <person name="Suh M.K."/>
            <person name="Lee D.H."/>
            <person name="Yoon H."/>
            <person name="Kim B."/>
            <person name="Yang S.J."/>
            <person name="Lee J.S."/>
            <person name="Lee J.H."/>
        </authorList>
    </citation>
    <scope>NUCLEOTIDE SEQUENCE [LARGE SCALE GENOMIC DNA]</scope>
    <source>
        <strain evidence="1 2">KCTC 15687</strain>
    </source>
</reference>
<dbReference type="AlphaFoldDB" id="A0A401LR08"/>
<dbReference type="RefSeq" id="WP_235016720.1">
    <property type="nucleotide sequence ID" value="NZ_BHWB01000002.1"/>
</dbReference>
<proteinExistence type="predicted"/>
<protein>
    <recommendedName>
        <fullName evidence="3">Outer membrane protein beta-barrel domain-containing protein</fullName>
    </recommendedName>
</protein>
<dbReference type="EMBL" id="BHWB01000002">
    <property type="protein sequence ID" value="GCB33996.1"/>
    <property type="molecule type" value="Genomic_DNA"/>
</dbReference>
<dbReference type="Proteomes" id="UP000288079">
    <property type="component" value="Unassembled WGS sequence"/>
</dbReference>
<gene>
    <name evidence="1" type="ORF">KGMB02408_09410</name>
</gene>
<comment type="caution">
    <text evidence="1">The sequence shown here is derived from an EMBL/GenBank/DDBJ whole genome shotgun (WGS) entry which is preliminary data.</text>
</comment>
<sequence length="125" mass="14415">MAHYHINRHFTIGAGSGLSFYEKLLIPLYASTQFFFTKPKKVVPYLECNIGGSFATDKKTNGGFYLSPSFGIQFKTTHKLKINLALGYELQELERLKKRTDEYFHTEFTEELSHHSIKLKVGLTY</sequence>
<evidence type="ECO:0000313" key="1">
    <source>
        <dbReference type="EMBL" id="GCB33996.1"/>
    </source>
</evidence>
<evidence type="ECO:0008006" key="3">
    <source>
        <dbReference type="Google" id="ProtNLM"/>
    </source>
</evidence>
<name>A0A401LR08_9BACE</name>
<keyword evidence="2" id="KW-1185">Reference proteome</keyword>
<accession>A0A401LR08</accession>
<evidence type="ECO:0000313" key="2">
    <source>
        <dbReference type="Proteomes" id="UP000288079"/>
    </source>
</evidence>
<organism evidence="1 2">
    <name type="scientific">Bacteroides faecalis</name>
    <dbReference type="NCBI Taxonomy" id="2447885"/>
    <lineage>
        <taxon>Bacteria</taxon>
        <taxon>Pseudomonadati</taxon>
        <taxon>Bacteroidota</taxon>
        <taxon>Bacteroidia</taxon>
        <taxon>Bacteroidales</taxon>
        <taxon>Bacteroidaceae</taxon>
        <taxon>Bacteroides</taxon>
    </lineage>
</organism>